<dbReference type="Proteomes" id="UP000472263">
    <property type="component" value="Chromosome 17"/>
</dbReference>
<reference evidence="3" key="3">
    <citation type="submission" date="2025-09" db="UniProtKB">
        <authorList>
            <consortium name="Ensembl"/>
        </authorList>
    </citation>
    <scope>IDENTIFICATION</scope>
</reference>
<protein>
    <submittedName>
        <fullName evidence="3">Family with sequence similarity 131 member Aa</fullName>
    </submittedName>
</protein>
<dbReference type="GeneTree" id="ENSGT00950000183106"/>
<dbReference type="AlphaFoldDB" id="A0A667Z1L3"/>
<reference evidence="3" key="1">
    <citation type="submission" date="2019-06" db="EMBL/GenBank/DDBJ databases">
        <authorList>
            <consortium name="Wellcome Sanger Institute Data Sharing"/>
        </authorList>
    </citation>
    <scope>NUCLEOTIDE SEQUENCE [LARGE SCALE GENOMIC DNA]</scope>
</reference>
<evidence type="ECO:0000256" key="1">
    <source>
        <dbReference type="ARBA" id="ARBA00010635"/>
    </source>
</evidence>
<feature type="region of interest" description="Disordered" evidence="2">
    <location>
        <begin position="124"/>
        <end position="159"/>
    </location>
</feature>
<dbReference type="PANTHER" id="PTHR15736">
    <property type="entry name" value="PROTEIN FAM131B-RELATED"/>
    <property type="match status" value="1"/>
</dbReference>
<evidence type="ECO:0000256" key="2">
    <source>
        <dbReference type="SAM" id="MobiDB-lite"/>
    </source>
</evidence>
<sequence length="159" mass="17741">MCMLLEWFWGHSKYWHKNFLNFSALILSLPVSHSLSPYTLSSVLHAGISQAVRDHVTKPTSLAQGRVAHLIEWKGWPKTTDPPPATHSHFSSYCHLTEGEKEARFAAGVAEQFAIAEAKLRAWASMDDDEEEEEDSNDEDASTNGQTHTFSSQNSGINP</sequence>
<dbReference type="InParanoid" id="A0A667Z1L3"/>
<dbReference type="PANTHER" id="PTHR15736:SF4">
    <property type="entry name" value="PROTEIN FAM131A"/>
    <property type="match status" value="1"/>
</dbReference>
<comment type="similarity">
    <text evidence="1">Belongs to the FAM131 family.</text>
</comment>
<dbReference type="InterPro" id="IPR026782">
    <property type="entry name" value="FAM131"/>
</dbReference>
<name>A0A667Z1L3_9TELE</name>
<evidence type="ECO:0000313" key="3">
    <source>
        <dbReference type="Ensembl" id="ENSMMDP00005032503.1"/>
    </source>
</evidence>
<evidence type="ECO:0000313" key="4">
    <source>
        <dbReference type="Proteomes" id="UP000472263"/>
    </source>
</evidence>
<dbReference type="Pfam" id="PF15010">
    <property type="entry name" value="FAM131"/>
    <property type="match status" value="1"/>
</dbReference>
<feature type="compositionally biased region" description="Polar residues" evidence="2">
    <location>
        <begin position="142"/>
        <end position="159"/>
    </location>
</feature>
<feature type="compositionally biased region" description="Acidic residues" evidence="2">
    <location>
        <begin position="126"/>
        <end position="141"/>
    </location>
</feature>
<proteinExistence type="inferred from homology"/>
<keyword evidence="4" id="KW-1185">Reference proteome</keyword>
<accession>A0A667Z1L3</accession>
<reference evidence="3" key="2">
    <citation type="submission" date="2025-08" db="UniProtKB">
        <authorList>
            <consortium name="Ensembl"/>
        </authorList>
    </citation>
    <scope>IDENTIFICATION</scope>
</reference>
<dbReference type="Ensembl" id="ENSMMDT00005033233.1">
    <property type="protein sequence ID" value="ENSMMDP00005032503.1"/>
    <property type="gene ID" value="ENSMMDG00005015310.1"/>
</dbReference>
<organism evidence="3 4">
    <name type="scientific">Myripristis murdjan</name>
    <name type="common">pinecone soldierfish</name>
    <dbReference type="NCBI Taxonomy" id="586833"/>
    <lineage>
        <taxon>Eukaryota</taxon>
        <taxon>Metazoa</taxon>
        <taxon>Chordata</taxon>
        <taxon>Craniata</taxon>
        <taxon>Vertebrata</taxon>
        <taxon>Euteleostomi</taxon>
        <taxon>Actinopterygii</taxon>
        <taxon>Neopterygii</taxon>
        <taxon>Teleostei</taxon>
        <taxon>Neoteleostei</taxon>
        <taxon>Acanthomorphata</taxon>
        <taxon>Holocentriformes</taxon>
        <taxon>Holocentridae</taxon>
        <taxon>Myripristis</taxon>
    </lineage>
</organism>